<keyword evidence="4 10" id="KW-0677">Repeat</keyword>
<proteinExistence type="inferred from homology"/>
<dbReference type="GO" id="GO:0022900">
    <property type="term" value="P:electron transport chain"/>
    <property type="evidence" value="ECO:0007669"/>
    <property type="project" value="UniProtKB-UniRule"/>
</dbReference>
<keyword evidence="2 10" id="KW-0004">4Fe-4S</keyword>
<evidence type="ECO:0000256" key="2">
    <source>
        <dbReference type="ARBA" id="ARBA00022485"/>
    </source>
</evidence>
<keyword evidence="7 10" id="KW-0408">Iron</keyword>
<dbReference type="InterPro" id="IPR017896">
    <property type="entry name" value="4Fe4S_Fe-S-bd"/>
</dbReference>
<dbReference type="EC" id="7.-.-.-" evidence="10"/>
<dbReference type="GO" id="GO:0009055">
    <property type="term" value="F:electron transfer activity"/>
    <property type="evidence" value="ECO:0007669"/>
    <property type="project" value="InterPro"/>
</dbReference>
<feature type="region of interest" description="Hydrophobic" evidence="10">
    <location>
        <begin position="1"/>
        <end position="27"/>
    </location>
</feature>
<dbReference type="PROSITE" id="PS51379">
    <property type="entry name" value="4FE4S_FER_2"/>
    <property type="match status" value="2"/>
</dbReference>
<comment type="subcellular location">
    <subcellularLocation>
        <location evidence="10">Cell membrane</location>
    </subcellularLocation>
</comment>
<dbReference type="PANTHER" id="PTHR43560:SF1">
    <property type="entry name" value="ION-TRANSLOCATING OXIDOREDUCTASE COMPLEX SUBUNIT B"/>
    <property type="match status" value="1"/>
</dbReference>
<dbReference type="InterPro" id="IPR050395">
    <property type="entry name" value="4Fe4S_Ferredoxin_RnfB"/>
</dbReference>
<comment type="caution">
    <text evidence="10">Lacks conserved residue(s) required for the propagation of feature annotation.</text>
</comment>
<dbReference type="SUPFAM" id="SSF54862">
    <property type="entry name" value="4Fe-4S ferredoxins"/>
    <property type="match status" value="1"/>
</dbReference>
<evidence type="ECO:0000259" key="11">
    <source>
        <dbReference type="PROSITE" id="PS51379"/>
    </source>
</evidence>
<evidence type="ECO:0000256" key="10">
    <source>
        <dbReference type="HAMAP-Rule" id="MF_00463"/>
    </source>
</evidence>
<dbReference type="PROSITE" id="PS51656">
    <property type="entry name" value="4FE4S"/>
    <property type="match status" value="1"/>
</dbReference>
<evidence type="ECO:0000256" key="8">
    <source>
        <dbReference type="ARBA" id="ARBA00023014"/>
    </source>
</evidence>
<keyword evidence="6 10" id="KW-0249">Electron transport</keyword>
<evidence type="ECO:0000259" key="12">
    <source>
        <dbReference type="PROSITE" id="PS51656"/>
    </source>
</evidence>
<feature type="binding site" evidence="10">
    <location>
        <position position="75"/>
    </location>
    <ligand>
        <name>[4Fe-4S] cluster</name>
        <dbReference type="ChEBI" id="CHEBI:49883"/>
        <label>1</label>
    </ligand>
</feature>
<evidence type="ECO:0000256" key="3">
    <source>
        <dbReference type="ARBA" id="ARBA00022723"/>
    </source>
</evidence>
<comment type="function">
    <text evidence="10">Part of a membrane-bound complex that couples electron transfer with translocation of ions across the membrane.</text>
</comment>
<keyword evidence="1 10" id="KW-0813">Transport</keyword>
<feature type="binding site" evidence="10">
    <location>
        <position position="143"/>
    </location>
    <ligand>
        <name>[4Fe-4S] cluster</name>
        <dbReference type="ChEBI" id="CHEBI:49883"/>
        <label>2</label>
    </ligand>
</feature>
<evidence type="ECO:0000256" key="6">
    <source>
        <dbReference type="ARBA" id="ARBA00022982"/>
    </source>
</evidence>
<evidence type="ECO:0000313" key="14">
    <source>
        <dbReference type="Proteomes" id="UP000823633"/>
    </source>
</evidence>
<sequence>MFTAILSAFLVIGGMGLVLGLCLAIADHKLAVVKDEKLVQLEGIMPGANCGGCGFAGCSAYAEAVFKGEAEIGACAPGGAALAEKMGAIMGRSVSLTGEKMVAFVHCRGNAADTTVDFQYSGMADCNAAYLLQGGPNACKEGCLHLGSCMKVCPAGAIARDGEGFIKVDPDKCIGCRKCTSVCPTGAIRMIPASASHVVACNNHESGAKVRSKCKVACIGCRICENKFPSSGCHVERFLSTIDYAKDHSQLAEAASACPQKCIVER</sequence>
<feature type="binding site" evidence="10">
    <location>
        <position position="53"/>
    </location>
    <ligand>
        <name>[4Fe-4S] cluster</name>
        <dbReference type="ChEBI" id="CHEBI:49883"/>
        <label>1</label>
    </ligand>
</feature>
<evidence type="ECO:0000256" key="5">
    <source>
        <dbReference type="ARBA" id="ARBA00022967"/>
    </source>
</evidence>
<comment type="subunit">
    <text evidence="10">The complex is composed of six subunits: RnfA, RnfB, RnfC, RnfD, RnfE and RnfG.</text>
</comment>
<feature type="binding site" evidence="10">
    <location>
        <position position="179"/>
    </location>
    <ligand>
        <name>[4Fe-4S] cluster</name>
        <dbReference type="ChEBI" id="CHEBI:49883"/>
        <label>3</label>
    </ligand>
</feature>
<dbReference type="InterPro" id="IPR007202">
    <property type="entry name" value="4Fe-4S_dom"/>
</dbReference>
<feature type="binding site" evidence="10">
    <location>
        <position position="183"/>
    </location>
    <ligand>
        <name>[4Fe-4S] cluster</name>
        <dbReference type="ChEBI" id="CHEBI:49883"/>
        <label>2</label>
    </ligand>
</feature>
<evidence type="ECO:0000313" key="13">
    <source>
        <dbReference type="EMBL" id="MBO8442738.1"/>
    </source>
</evidence>
<keyword evidence="5 10" id="KW-1278">Translocase</keyword>
<protein>
    <recommendedName>
        <fullName evidence="10">Ion-translocating oxidoreductase complex subunit B</fullName>
        <ecNumber evidence="10">7.-.-.-</ecNumber>
    </recommendedName>
    <alternativeName>
        <fullName evidence="10">Rnf electron transport complex subunit B</fullName>
    </alternativeName>
</protein>
<dbReference type="Gene3D" id="3.30.70.20">
    <property type="match status" value="1"/>
</dbReference>
<dbReference type="Pfam" id="PF14697">
    <property type="entry name" value="Fer4_21"/>
    <property type="match status" value="1"/>
</dbReference>
<dbReference type="InterPro" id="IPR017900">
    <property type="entry name" value="4Fe4S_Fe_S_CS"/>
</dbReference>
<dbReference type="GO" id="GO:0046872">
    <property type="term" value="F:metal ion binding"/>
    <property type="evidence" value="ECO:0007669"/>
    <property type="project" value="UniProtKB-KW"/>
</dbReference>
<keyword evidence="8 10" id="KW-0411">Iron-sulfur</keyword>
<dbReference type="AlphaFoldDB" id="A0A9D9E833"/>
<name>A0A9D9E833_9SPIR</name>
<dbReference type="PANTHER" id="PTHR43560">
    <property type="entry name" value="ION-TRANSLOCATING OXIDOREDUCTASE COMPLEX SUBUNIT B"/>
    <property type="match status" value="1"/>
</dbReference>
<comment type="similarity">
    <text evidence="10">Belongs to the 4Fe4S bacterial-type ferredoxin family. RnfB subfamily.</text>
</comment>
<evidence type="ECO:0000256" key="4">
    <source>
        <dbReference type="ARBA" id="ARBA00022737"/>
    </source>
</evidence>
<feature type="binding site" evidence="10">
    <location>
        <position position="50"/>
    </location>
    <ligand>
        <name>[4Fe-4S] cluster</name>
        <dbReference type="ChEBI" id="CHEBI:49883"/>
        <label>1</label>
    </ligand>
</feature>
<feature type="binding site" evidence="10">
    <location>
        <position position="139"/>
    </location>
    <ligand>
        <name>[4Fe-4S] cluster</name>
        <dbReference type="ChEBI" id="CHEBI:49883"/>
        <label>2</label>
    </ligand>
</feature>
<feature type="domain" description="4Fe-4S ferredoxin-type" evidence="11">
    <location>
        <begin position="134"/>
        <end position="163"/>
    </location>
</feature>
<dbReference type="Pfam" id="PF04060">
    <property type="entry name" value="FeS"/>
    <property type="match status" value="1"/>
</dbReference>
<gene>
    <name evidence="10" type="primary">rnfB</name>
    <name evidence="13" type="ORF">IAC42_03135</name>
</gene>
<organism evidence="13 14">
    <name type="scientific">Candidatus Aphodenecus pullistercoris</name>
    <dbReference type="NCBI Taxonomy" id="2840669"/>
    <lineage>
        <taxon>Bacteria</taxon>
        <taxon>Pseudomonadati</taxon>
        <taxon>Spirochaetota</taxon>
        <taxon>Spirochaetia</taxon>
        <taxon>Spirochaetales</taxon>
        <taxon>Candidatus Aphodenecus</taxon>
    </lineage>
</organism>
<comment type="caution">
    <text evidence="13">The sequence shown here is derived from an EMBL/GenBank/DDBJ whole genome shotgun (WGS) entry which is preliminary data.</text>
</comment>
<accession>A0A9D9E833</accession>
<feature type="binding site" evidence="10">
    <location>
        <position position="176"/>
    </location>
    <ligand>
        <name>[4Fe-4S] cluster</name>
        <dbReference type="ChEBI" id="CHEBI:49883"/>
        <label>3</label>
    </ligand>
</feature>
<dbReference type="GO" id="GO:0005886">
    <property type="term" value="C:plasma membrane"/>
    <property type="evidence" value="ECO:0007669"/>
    <property type="project" value="UniProtKB-SubCell"/>
</dbReference>
<comment type="cofactor">
    <cofactor evidence="10">
        <name>[4Fe-4S] cluster</name>
        <dbReference type="ChEBI" id="CHEBI:49883"/>
    </cofactor>
    <text evidence="10">Binds 3 [4Fe-4S] clusters.</text>
</comment>
<feature type="binding site" evidence="10">
    <location>
        <position position="149"/>
    </location>
    <ligand>
        <name>[4Fe-4S] cluster</name>
        <dbReference type="ChEBI" id="CHEBI:49883"/>
        <label>2</label>
    </ligand>
</feature>
<dbReference type="PROSITE" id="PS00198">
    <property type="entry name" value="4FE4S_FER_1"/>
    <property type="match status" value="1"/>
</dbReference>
<dbReference type="HAMAP" id="MF_00463">
    <property type="entry name" value="RsxB_RnfB"/>
    <property type="match status" value="1"/>
</dbReference>
<feature type="binding site" evidence="10">
    <location>
        <position position="58"/>
    </location>
    <ligand>
        <name>[4Fe-4S] cluster</name>
        <dbReference type="ChEBI" id="CHEBI:49883"/>
        <label>1</label>
    </ligand>
</feature>
<evidence type="ECO:0000256" key="1">
    <source>
        <dbReference type="ARBA" id="ARBA00022448"/>
    </source>
</evidence>
<evidence type="ECO:0000256" key="7">
    <source>
        <dbReference type="ARBA" id="ARBA00023004"/>
    </source>
</evidence>
<reference evidence="13" key="1">
    <citation type="submission" date="2020-10" db="EMBL/GenBank/DDBJ databases">
        <authorList>
            <person name="Gilroy R."/>
        </authorList>
    </citation>
    <scope>NUCLEOTIDE SEQUENCE</scope>
    <source>
        <strain evidence="13">11167</strain>
    </source>
</reference>
<keyword evidence="9 10" id="KW-0472">Membrane</keyword>
<dbReference type="EMBL" id="JADIMU010000020">
    <property type="protein sequence ID" value="MBO8442738.1"/>
    <property type="molecule type" value="Genomic_DNA"/>
</dbReference>
<keyword evidence="10" id="KW-1003">Cell membrane</keyword>
<reference evidence="13" key="2">
    <citation type="journal article" date="2021" name="PeerJ">
        <title>Extensive microbial diversity within the chicken gut microbiome revealed by metagenomics and culture.</title>
        <authorList>
            <person name="Gilroy R."/>
            <person name="Ravi A."/>
            <person name="Getino M."/>
            <person name="Pursley I."/>
            <person name="Horton D.L."/>
            <person name="Alikhan N.F."/>
            <person name="Baker D."/>
            <person name="Gharbi K."/>
            <person name="Hall N."/>
            <person name="Watson M."/>
            <person name="Adriaenssens E.M."/>
            <person name="Foster-Nyarko E."/>
            <person name="Jarju S."/>
            <person name="Secka A."/>
            <person name="Antonio M."/>
            <person name="Oren A."/>
            <person name="Chaudhuri R.R."/>
            <person name="La Ragione R."/>
            <person name="Hildebrand F."/>
            <person name="Pallen M.J."/>
        </authorList>
    </citation>
    <scope>NUCLEOTIDE SEQUENCE</scope>
    <source>
        <strain evidence="13">11167</strain>
    </source>
</reference>
<feature type="domain" description="4Fe-4S" evidence="12">
    <location>
        <begin position="33"/>
        <end position="92"/>
    </location>
</feature>
<dbReference type="GO" id="GO:0051539">
    <property type="term" value="F:4 iron, 4 sulfur cluster binding"/>
    <property type="evidence" value="ECO:0007669"/>
    <property type="project" value="UniProtKB-UniRule"/>
</dbReference>
<keyword evidence="3 10" id="KW-0479">Metal-binding</keyword>
<dbReference type="InterPro" id="IPR010207">
    <property type="entry name" value="Elect_transpt_cplx_RnfB/RsxB"/>
</dbReference>
<dbReference type="NCBIfam" id="TIGR01944">
    <property type="entry name" value="rnfB"/>
    <property type="match status" value="1"/>
</dbReference>
<feature type="binding site" evidence="10">
    <location>
        <position position="153"/>
    </location>
    <ligand>
        <name>[4Fe-4S] cluster</name>
        <dbReference type="ChEBI" id="CHEBI:49883"/>
        <label>3</label>
    </ligand>
</feature>
<feature type="domain" description="4Fe-4S ferredoxin-type" evidence="11">
    <location>
        <begin position="164"/>
        <end position="193"/>
    </location>
</feature>
<evidence type="ECO:0000256" key="9">
    <source>
        <dbReference type="ARBA" id="ARBA00023136"/>
    </source>
</evidence>
<dbReference type="Proteomes" id="UP000823633">
    <property type="component" value="Unassembled WGS sequence"/>
</dbReference>
<feature type="binding site" evidence="10">
    <location>
        <position position="173"/>
    </location>
    <ligand>
        <name>[4Fe-4S] cluster</name>
        <dbReference type="ChEBI" id="CHEBI:49883"/>
        <label>3</label>
    </ligand>
</feature>
<dbReference type="Gene3D" id="1.10.15.40">
    <property type="entry name" value="Electron transport complex subunit B, putative Fe-S cluster"/>
    <property type="match status" value="1"/>
</dbReference>